<dbReference type="SUPFAM" id="SSF53300">
    <property type="entry name" value="vWA-like"/>
    <property type="match status" value="1"/>
</dbReference>
<dbReference type="STRING" id="1666911.HLUCCA11_23250"/>
<protein>
    <submittedName>
        <fullName evidence="2">Uncharacterized protein encoded in toxicity protection region of plasmid R478, contains von Willebra</fullName>
    </submittedName>
</protein>
<evidence type="ECO:0000313" key="3">
    <source>
        <dbReference type="Proteomes" id="UP000050465"/>
    </source>
</evidence>
<dbReference type="Proteomes" id="UP000050465">
    <property type="component" value="Unassembled WGS sequence"/>
</dbReference>
<evidence type="ECO:0000313" key="2">
    <source>
        <dbReference type="EMBL" id="KPQ31676.1"/>
    </source>
</evidence>
<dbReference type="InterPro" id="IPR011392">
    <property type="entry name" value="Tellurite-R_TerY"/>
</dbReference>
<proteinExistence type="predicted"/>
<dbReference type="PIRSF" id="PIRSF020634">
    <property type="entry name" value="TerY_vWA"/>
    <property type="match status" value="1"/>
</dbReference>
<dbReference type="InterPro" id="IPR002035">
    <property type="entry name" value="VWF_A"/>
</dbReference>
<dbReference type="PROSITE" id="PS50234">
    <property type="entry name" value="VWFA"/>
    <property type="match status" value="1"/>
</dbReference>
<comment type="caution">
    <text evidence="2">The sequence shown here is derived from an EMBL/GenBank/DDBJ whole genome shotgun (WGS) entry which is preliminary data.</text>
</comment>
<reference evidence="2 3" key="1">
    <citation type="submission" date="2015-09" db="EMBL/GenBank/DDBJ databases">
        <title>Identification and resolution of microdiversity through metagenomic sequencing of parallel consortia.</title>
        <authorList>
            <person name="Nelson W.C."/>
            <person name="Romine M.F."/>
            <person name="Lindemann S.R."/>
        </authorList>
    </citation>
    <scope>NUCLEOTIDE SEQUENCE [LARGE SCALE GENOMIC DNA]</scope>
    <source>
        <strain evidence="2">Ana</strain>
    </source>
</reference>
<evidence type="ECO:0000259" key="1">
    <source>
        <dbReference type="PROSITE" id="PS50234"/>
    </source>
</evidence>
<dbReference type="InterPro" id="IPR036465">
    <property type="entry name" value="vWFA_dom_sf"/>
</dbReference>
<dbReference type="SMART" id="SM00327">
    <property type="entry name" value="VWA"/>
    <property type="match status" value="1"/>
</dbReference>
<dbReference type="EMBL" id="LJZR01000089">
    <property type="protein sequence ID" value="KPQ31676.1"/>
    <property type="molecule type" value="Genomic_DNA"/>
</dbReference>
<feature type="domain" description="VWFA" evidence="1">
    <location>
        <begin position="25"/>
        <end position="206"/>
    </location>
</feature>
<organism evidence="2 3">
    <name type="scientific">Phormidesmis priestleyi Ana</name>
    <dbReference type="NCBI Taxonomy" id="1666911"/>
    <lineage>
        <taxon>Bacteria</taxon>
        <taxon>Bacillati</taxon>
        <taxon>Cyanobacteriota</taxon>
        <taxon>Cyanophyceae</taxon>
        <taxon>Leptolyngbyales</taxon>
        <taxon>Leptolyngbyaceae</taxon>
        <taxon>Phormidesmis</taxon>
    </lineage>
</organism>
<sequence length="228" mass="25308">MSDSAIQKIRLAEIEFVDNPENRCPVVLLLDTSASMKGAPIVELNNGINRFRSSLLEDELASLRVEIALVTFGGDVSVVQDFTTADSFDPPELQPRGYTPMGEAIEKGMDILESRKQLYKSSGILYYRPWILLITDGEPTDTWESAARRIQTAENDSKLLFFAIGVKDANMKILKKIALPTRPPMKLTELKFEELFLWLSASLQQVSSGKIGDFKALPPASGWGEVPT</sequence>
<gene>
    <name evidence="2" type="ORF">HLUCCA11_23250</name>
</gene>
<dbReference type="Pfam" id="PF00092">
    <property type="entry name" value="VWA"/>
    <property type="match status" value="1"/>
</dbReference>
<dbReference type="AlphaFoldDB" id="A0A0P7ZAJ6"/>
<dbReference type="Gene3D" id="3.40.50.410">
    <property type="entry name" value="von Willebrand factor, type A domain"/>
    <property type="match status" value="1"/>
</dbReference>
<accession>A0A0P7ZAJ6</accession>
<name>A0A0P7ZAJ6_9CYAN</name>